<dbReference type="InterPro" id="IPR041711">
    <property type="entry name" value="Met-tRNA-FMT_N"/>
</dbReference>
<comment type="function">
    <text evidence="5">Attaches a formyl group to the free amino group of methionyl-tRNA(fMet). The formyl group appears to play a dual role in the initiator identity of N-formylmethionyl-tRNA by promoting its recognition by IF2 and preventing the misappropriation of this tRNA by the elongation apparatus.</text>
</comment>
<comment type="caution">
    <text evidence="8">The sequence shown here is derived from an EMBL/GenBank/DDBJ whole genome shotgun (WGS) entry which is preliminary data.</text>
</comment>
<feature type="domain" description="Formyl transferase C-terminal" evidence="7">
    <location>
        <begin position="205"/>
        <end position="302"/>
    </location>
</feature>
<dbReference type="GO" id="GO:0005829">
    <property type="term" value="C:cytosol"/>
    <property type="evidence" value="ECO:0007669"/>
    <property type="project" value="TreeGrafter"/>
</dbReference>
<dbReference type="InterPro" id="IPR005793">
    <property type="entry name" value="Formyl_trans_C"/>
</dbReference>
<dbReference type="EC" id="2.1.2.9" evidence="2 5"/>
<dbReference type="CDD" id="cd08646">
    <property type="entry name" value="FMT_core_Met-tRNA-FMT_N"/>
    <property type="match status" value="1"/>
</dbReference>
<evidence type="ECO:0000256" key="4">
    <source>
        <dbReference type="ARBA" id="ARBA00022917"/>
    </source>
</evidence>
<dbReference type="NCBIfam" id="TIGR00460">
    <property type="entry name" value="fmt"/>
    <property type="match status" value="1"/>
</dbReference>
<dbReference type="InterPro" id="IPR005794">
    <property type="entry name" value="Fmt"/>
</dbReference>
<evidence type="ECO:0000256" key="1">
    <source>
        <dbReference type="ARBA" id="ARBA00010699"/>
    </source>
</evidence>
<keyword evidence="9" id="KW-1185">Reference proteome</keyword>
<dbReference type="RefSeq" id="WP_270453727.1">
    <property type="nucleotide sequence ID" value="NZ_JADPIE010000003.1"/>
</dbReference>
<sequence>MKIVFFGSPDFSVPSLVRLDNNNEIDIELVVTQPPRKKGRGQKLSSTPVGQKAKELDLDLLEIPDINSEEIKEQLEAIKADYFVVVAFGQIFTQEVLDIPKKAPINLHASLLPRYRGASPIHQAIINGDNKTGVTTMLISRELDQGDMLLQEELIIKDSDTVGKLHDKLAEIGADLLVKTLLEMEAGKIEPESQDDSLANYAPQLNKKDGLIDFDQPSHDVFNFIRGNNPWPGAYTFYQGKKLKVWKSEIVETDNNSTPGEIISVDLNRGLIVSTANGAINLAKVQLPGSKRMSARDFICGYQPEKGEILGK</sequence>
<evidence type="ECO:0000256" key="2">
    <source>
        <dbReference type="ARBA" id="ARBA00012261"/>
    </source>
</evidence>
<dbReference type="SUPFAM" id="SSF53328">
    <property type="entry name" value="Formyltransferase"/>
    <property type="match status" value="1"/>
</dbReference>
<dbReference type="EMBL" id="JADPIE010000003">
    <property type="protein sequence ID" value="MBF8436812.1"/>
    <property type="molecule type" value="Genomic_DNA"/>
</dbReference>
<keyword evidence="3 5" id="KW-0808">Transferase</keyword>
<dbReference type="Gene3D" id="3.40.50.12230">
    <property type="match status" value="1"/>
</dbReference>
<name>A0A931FAC2_9FIRM</name>
<dbReference type="Pfam" id="PF02911">
    <property type="entry name" value="Formyl_trans_C"/>
    <property type="match status" value="1"/>
</dbReference>
<dbReference type="Proteomes" id="UP000621436">
    <property type="component" value="Unassembled WGS sequence"/>
</dbReference>
<dbReference type="InterPro" id="IPR011034">
    <property type="entry name" value="Formyl_transferase-like_C_sf"/>
</dbReference>
<dbReference type="GO" id="GO:0004479">
    <property type="term" value="F:methionyl-tRNA formyltransferase activity"/>
    <property type="evidence" value="ECO:0007669"/>
    <property type="project" value="UniProtKB-UniRule"/>
</dbReference>
<dbReference type="PANTHER" id="PTHR11138">
    <property type="entry name" value="METHIONYL-TRNA FORMYLTRANSFERASE"/>
    <property type="match status" value="1"/>
</dbReference>
<reference evidence="8" key="1">
    <citation type="submission" date="2020-11" db="EMBL/GenBank/DDBJ databases">
        <title>Halonatronomonas betainensis gen. nov., sp. nov. a novel haloalkaliphilic representative of the family Halanaerobiacae capable of betaine degradation.</title>
        <authorList>
            <person name="Boltyanskaya Y."/>
            <person name="Kevbrin V."/>
            <person name="Detkova E."/>
            <person name="Grouzdev D.S."/>
            <person name="Koziaeva V."/>
            <person name="Zhilina T."/>
        </authorList>
    </citation>
    <scope>NUCLEOTIDE SEQUENCE</scope>
    <source>
        <strain evidence="8">Z-7014</strain>
    </source>
</reference>
<evidence type="ECO:0000256" key="5">
    <source>
        <dbReference type="HAMAP-Rule" id="MF_00182"/>
    </source>
</evidence>
<dbReference type="InterPro" id="IPR036477">
    <property type="entry name" value="Formyl_transf_N_sf"/>
</dbReference>
<evidence type="ECO:0000259" key="6">
    <source>
        <dbReference type="Pfam" id="PF00551"/>
    </source>
</evidence>
<evidence type="ECO:0000256" key="3">
    <source>
        <dbReference type="ARBA" id="ARBA00022679"/>
    </source>
</evidence>
<dbReference type="InterPro" id="IPR044135">
    <property type="entry name" value="Met-tRNA-FMT_C"/>
</dbReference>
<keyword evidence="4 5" id="KW-0648">Protein biosynthesis</keyword>
<accession>A0A931FAC2</accession>
<evidence type="ECO:0000313" key="8">
    <source>
        <dbReference type="EMBL" id="MBF8436812.1"/>
    </source>
</evidence>
<dbReference type="PANTHER" id="PTHR11138:SF5">
    <property type="entry name" value="METHIONYL-TRNA FORMYLTRANSFERASE, MITOCHONDRIAL"/>
    <property type="match status" value="1"/>
</dbReference>
<comment type="catalytic activity">
    <reaction evidence="5">
        <text>L-methionyl-tRNA(fMet) + (6R)-10-formyltetrahydrofolate = N-formyl-L-methionyl-tRNA(fMet) + (6S)-5,6,7,8-tetrahydrofolate + H(+)</text>
        <dbReference type="Rhea" id="RHEA:24380"/>
        <dbReference type="Rhea" id="RHEA-COMP:9952"/>
        <dbReference type="Rhea" id="RHEA-COMP:9953"/>
        <dbReference type="ChEBI" id="CHEBI:15378"/>
        <dbReference type="ChEBI" id="CHEBI:57453"/>
        <dbReference type="ChEBI" id="CHEBI:78530"/>
        <dbReference type="ChEBI" id="CHEBI:78844"/>
        <dbReference type="ChEBI" id="CHEBI:195366"/>
        <dbReference type="EC" id="2.1.2.9"/>
    </reaction>
</comment>
<organism evidence="8 9">
    <name type="scientific">Halonatronomonas betaini</name>
    <dbReference type="NCBI Taxonomy" id="2778430"/>
    <lineage>
        <taxon>Bacteria</taxon>
        <taxon>Bacillati</taxon>
        <taxon>Bacillota</taxon>
        <taxon>Clostridia</taxon>
        <taxon>Halanaerobiales</taxon>
        <taxon>Halarsenatibacteraceae</taxon>
        <taxon>Halonatronomonas</taxon>
    </lineage>
</organism>
<comment type="similarity">
    <text evidence="1 5">Belongs to the Fmt family.</text>
</comment>
<protein>
    <recommendedName>
        <fullName evidence="2 5">Methionyl-tRNA formyltransferase</fullName>
        <ecNumber evidence="2 5">2.1.2.9</ecNumber>
    </recommendedName>
</protein>
<dbReference type="SUPFAM" id="SSF50486">
    <property type="entry name" value="FMT C-terminal domain-like"/>
    <property type="match status" value="1"/>
</dbReference>
<dbReference type="HAMAP" id="MF_00182">
    <property type="entry name" value="Formyl_trans"/>
    <property type="match status" value="1"/>
</dbReference>
<dbReference type="Pfam" id="PF00551">
    <property type="entry name" value="Formyl_trans_N"/>
    <property type="match status" value="1"/>
</dbReference>
<proteinExistence type="inferred from homology"/>
<dbReference type="InterPro" id="IPR002376">
    <property type="entry name" value="Formyl_transf_N"/>
</dbReference>
<dbReference type="AlphaFoldDB" id="A0A931FAC2"/>
<evidence type="ECO:0000313" key="9">
    <source>
        <dbReference type="Proteomes" id="UP000621436"/>
    </source>
</evidence>
<feature type="binding site" evidence="5">
    <location>
        <begin position="110"/>
        <end position="113"/>
    </location>
    <ligand>
        <name>(6S)-5,6,7,8-tetrahydrofolate</name>
        <dbReference type="ChEBI" id="CHEBI:57453"/>
    </ligand>
</feature>
<gene>
    <name evidence="5" type="primary">fmt</name>
    <name evidence="8" type="ORF">I0Q91_06975</name>
</gene>
<dbReference type="CDD" id="cd08704">
    <property type="entry name" value="Met_tRNA_FMT_C"/>
    <property type="match status" value="1"/>
</dbReference>
<feature type="domain" description="Formyl transferase N-terminal" evidence="6">
    <location>
        <begin position="1"/>
        <end position="180"/>
    </location>
</feature>
<evidence type="ECO:0000259" key="7">
    <source>
        <dbReference type="Pfam" id="PF02911"/>
    </source>
</evidence>